<dbReference type="PANTHER" id="PTHR47197">
    <property type="entry name" value="PROTEIN NIRF"/>
    <property type="match status" value="1"/>
</dbReference>
<accession>A0ABX1SEX9</accession>
<comment type="caution">
    <text evidence="1">The sequence shown here is derived from an EMBL/GenBank/DDBJ whole genome shotgun (WGS) entry which is preliminary data.</text>
</comment>
<dbReference type="InterPro" id="IPR011048">
    <property type="entry name" value="Haem_d1_sf"/>
</dbReference>
<gene>
    <name evidence="1" type="ORF">HF526_22815</name>
</gene>
<dbReference type="SUPFAM" id="SSF51004">
    <property type="entry name" value="C-terminal (heme d1) domain of cytochrome cd1-nitrite reductase"/>
    <property type="match status" value="1"/>
</dbReference>
<dbReference type="RefSeq" id="WP_169383602.1">
    <property type="nucleotide sequence ID" value="NZ_JAAXLA010000049.1"/>
</dbReference>
<evidence type="ECO:0000313" key="2">
    <source>
        <dbReference type="Proteomes" id="UP000820669"/>
    </source>
</evidence>
<keyword evidence="2" id="KW-1185">Reference proteome</keyword>
<protein>
    <recommendedName>
        <fullName evidence="3">Surface layer protein</fullName>
    </recommendedName>
</protein>
<dbReference type="EMBL" id="JAAXLA010000049">
    <property type="protein sequence ID" value="NMI00122.1"/>
    <property type="molecule type" value="Genomic_DNA"/>
</dbReference>
<proteinExistence type="predicted"/>
<dbReference type="Proteomes" id="UP000820669">
    <property type="component" value="Unassembled WGS sequence"/>
</dbReference>
<dbReference type="PANTHER" id="PTHR47197:SF3">
    <property type="entry name" value="DIHYDRO-HEME D1 DEHYDROGENASE"/>
    <property type="match status" value="1"/>
</dbReference>
<reference evidence="1 2" key="1">
    <citation type="submission" date="2020-04" db="EMBL/GenBank/DDBJ databases">
        <authorList>
            <person name="Klaysubun C."/>
            <person name="Duangmal K."/>
            <person name="Lipun K."/>
        </authorList>
    </citation>
    <scope>NUCLEOTIDE SEQUENCE [LARGE SCALE GENOMIC DNA]</scope>
    <source>
        <strain evidence="1 2">K10HN5</strain>
    </source>
</reference>
<name>A0ABX1SEX9_9PSEU</name>
<organism evidence="1 2">
    <name type="scientific">Pseudonocardia acidicola</name>
    <dbReference type="NCBI Taxonomy" id="2724939"/>
    <lineage>
        <taxon>Bacteria</taxon>
        <taxon>Bacillati</taxon>
        <taxon>Actinomycetota</taxon>
        <taxon>Actinomycetes</taxon>
        <taxon>Pseudonocardiales</taxon>
        <taxon>Pseudonocardiaceae</taxon>
        <taxon>Pseudonocardia</taxon>
    </lineage>
</organism>
<dbReference type="InterPro" id="IPR015943">
    <property type="entry name" value="WD40/YVTN_repeat-like_dom_sf"/>
</dbReference>
<evidence type="ECO:0008006" key="3">
    <source>
        <dbReference type="Google" id="ProtNLM"/>
    </source>
</evidence>
<dbReference type="InterPro" id="IPR051200">
    <property type="entry name" value="Host-pathogen_enzymatic-act"/>
</dbReference>
<sequence>MPEPSGDLLLVANQQQSTLDFVDASTLERFHTLTGLVDQPHEMAWDGRRRLVYVAHTYRSGGYREGKPKAHEISVVDPDRREVVDVIDIGPFEAPHDVHHDPAADLVYAGVEAGEAGNGLVVVDAASRRVIDHIPVDAPNTHWFCLSPDGTRAYLAHKDAQELSVVDLLERRQVARITAPGGAEEIDCSPDGRHVYAAAPTMRLVMNVAQGRLAKAAPASGLPRPHLLKLDAASGTELGRLEFDDYLAAVRAGPDGRVLVSEFRLPAADAAPDGPIRGRLHVVDGATMTLLASVVTDELPFTSRFSTDGTTAFVANVKTGTVTVVDLGTHEVRATVMNRPAPAGTLAGTHGLCVVPGRAGT</sequence>
<evidence type="ECO:0000313" key="1">
    <source>
        <dbReference type="EMBL" id="NMI00122.1"/>
    </source>
</evidence>
<dbReference type="Gene3D" id="2.130.10.10">
    <property type="entry name" value="YVTN repeat-like/Quinoprotein amine dehydrogenase"/>
    <property type="match status" value="2"/>
</dbReference>